<dbReference type="GO" id="GO:0006397">
    <property type="term" value="P:mRNA processing"/>
    <property type="evidence" value="ECO:0007669"/>
    <property type="project" value="UniProtKB-KW"/>
</dbReference>
<evidence type="ECO:0000256" key="6">
    <source>
        <dbReference type="ARBA" id="ARBA00022884"/>
    </source>
</evidence>
<sequence length="511" mass="57019">MSDFEDHEGNGTAVDGFEADDNGGRGGEIEDQTDSKSQGETRDNERESSRSKDREREKGSVDRSRDRSKERSRDRDRERRSRHRDRSRDRGDRRDRGSRDRDDDYRRGSRDRDYDRRRDDRGDRRRHRSRSRSKDRSRRRSRSRSPSKTKRVSGFDMAPPASAMLAAGAAVTGQVPPPPPTLPPAGMFPNIFPLQTGQAFGGLPMMPIQAMTQQATRHARRVYVGGLSPVANEQSVATFFSQVMAAVGGNTAGPGDAVVNVYINHEKKFAFVEMRSVEEASNAMSLDGIIFEGAPVKVRRPSDYNPSLAASLGPSQPSPHLNLAAVGLTPGASGGLEGPDRIFVGGLPYYFTEAQVRELLESFGALKGFDLVKDRETGNSKGYAFCVYQDVAVTDIACVALNGIKMGDKTLTVRRANQGSMQPKPEQESVLLHAQQQIAFQMNMFQPGPVATTVVCLTQVVTEDELKDDEEFEDIMEDMRQEGGKFGKRFLLFCILLYPFWRYIKIKNKAY</sequence>
<feature type="domain" description="RRM" evidence="12">
    <location>
        <begin position="220"/>
        <end position="303"/>
    </location>
</feature>
<evidence type="ECO:0000256" key="5">
    <source>
        <dbReference type="ARBA" id="ARBA00022737"/>
    </source>
</evidence>
<dbReference type="GO" id="GO:0003723">
    <property type="term" value="F:RNA binding"/>
    <property type="evidence" value="ECO:0007669"/>
    <property type="project" value="UniProtKB-UniRule"/>
</dbReference>
<evidence type="ECO:0000256" key="10">
    <source>
        <dbReference type="RuleBase" id="RU364135"/>
    </source>
</evidence>
<dbReference type="NCBIfam" id="TIGR01642">
    <property type="entry name" value="U2AF_lg"/>
    <property type="match status" value="1"/>
</dbReference>
<organism evidence="13 14">
    <name type="scientific">Brassica campestris</name>
    <name type="common">Field mustard</name>
    <dbReference type="NCBI Taxonomy" id="3711"/>
    <lineage>
        <taxon>Eukaryota</taxon>
        <taxon>Viridiplantae</taxon>
        <taxon>Streptophyta</taxon>
        <taxon>Embryophyta</taxon>
        <taxon>Tracheophyta</taxon>
        <taxon>Spermatophyta</taxon>
        <taxon>Magnoliopsida</taxon>
        <taxon>eudicotyledons</taxon>
        <taxon>Gunneridae</taxon>
        <taxon>Pentapetalae</taxon>
        <taxon>rosids</taxon>
        <taxon>malvids</taxon>
        <taxon>Brassicales</taxon>
        <taxon>Brassicaceae</taxon>
        <taxon>Brassiceae</taxon>
        <taxon>Brassica</taxon>
    </lineage>
</organism>
<keyword evidence="6 9" id="KW-0694">RNA-binding</keyword>
<dbReference type="AlphaFoldDB" id="A0A8D9M571"/>
<dbReference type="Pfam" id="PF00076">
    <property type="entry name" value="RRM_1"/>
    <property type="match status" value="1"/>
</dbReference>
<protein>
    <recommendedName>
        <fullName evidence="10">Splicing factor U2af large subunit</fullName>
    </recommendedName>
    <alternativeName>
        <fullName evidence="10">U2 auxiliary factor 65 kDa subunit</fullName>
    </alternativeName>
    <alternativeName>
        <fullName evidence="10">U2 small nuclear ribonucleoprotein auxiliary factor large subunit (U2 snRNP auxiliary factor large subunit)</fullName>
    </alternativeName>
</protein>
<gene>
    <name evidence="13" type="ORF">BRAPAZ1V2_A08P24740.2</name>
</gene>
<comment type="subcellular location">
    <subcellularLocation>
        <location evidence="1 10">Nucleus</location>
    </subcellularLocation>
</comment>
<evidence type="ECO:0000256" key="4">
    <source>
        <dbReference type="ARBA" id="ARBA00022728"/>
    </source>
</evidence>
<accession>A0A8D9M571</accession>
<feature type="region of interest" description="Disordered" evidence="11">
    <location>
        <begin position="1"/>
        <end position="158"/>
    </location>
</feature>
<comment type="function">
    <text evidence="10">Necessary for the splicing of pre-mRNA.</text>
</comment>
<dbReference type="InterPro" id="IPR035979">
    <property type="entry name" value="RBD_domain_sf"/>
</dbReference>
<evidence type="ECO:0000313" key="13">
    <source>
        <dbReference type="EMBL" id="CAG7898808.1"/>
    </source>
</evidence>
<evidence type="ECO:0000256" key="8">
    <source>
        <dbReference type="ARBA" id="ARBA00023242"/>
    </source>
</evidence>
<dbReference type="EMBL" id="LS974624">
    <property type="protein sequence ID" value="CAG7898808.1"/>
    <property type="molecule type" value="Genomic_DNA"/>
</dbReference>
<keyword evidence="3 10" id="KW-0507">mRNA processing</keyword>
<dbReference type="SMART" id="SM00360">
    <property type="entry name" value="RRM"/>
    <property type="match status" value="2"/>
</dbReference>
<evidence type="ECO:0000256" key="1">
    <source>
        <dbReference type="ARBA" id="ARBA00004123"/>
    </source>
</evidence>
<dbReference type="GO" id="GO:0005681">
    <property type="term" value="C:spliceosomal complex"/>
    <property type="evidence" value="ECO:0007669"/>
    <property type="project" value="UniProtKB-KW"/>
</dbReference>
<dbReference type="SUPFAM" id="SSF54928">
    <property type="entry name" value="RNA-binding domain, RBD"/>
    <property type="match status" value="2"/>
</dbReference>
<keyword evidence="8 10" id="KW-0539">Nucleus</keyword>
<keyword evidence="7 10" id="KW-0508">mRNA splicing</keyword>
<proteinExistence type="inferred from homology"/>
<dbReference type="FunFam" id="3.30.70.330:FF:000057">
    <property type="entry name" value="U2 snRNP auxiliary factor large subunit"/>
    <property type="match status" value="1"/>
</dbReference>
<dbReference type="Proteomes" id="UP000694005">
    <property type="component" value="Chromosome A08"/>
</dbReference>
<evidence type="ECO:0000256" key="7">
    <source>
        <dbReference type="ARBA" id="ARBA00023187"/>
    </source>
</evidence>
<feature type="compositionally biased region" description="Basic residues" evidence="11">
    <location>
        <begin position="124"/>
        <end position="151"/>
    </location>
</feature>
<feature type="domain" description="RRM" evidence="12">
    <location>
        <begin position="340"/>
        <end position="418"/>
    </location>
</feature>
<evidence type="ECO:0000256" key="9">
    <source>
        <dbReference type="PROSITE-ProRule" id="PRU00176"/>
    </source>
</evidence>
<evidence type="ECO:0000256" key="11">
    <source>
        <dbReference type="SAM" id="MobiDB-lite"/>
    </source>
</evidence>
<dbReference type="Gene3D" id="3.30.70.330">
    <property type="match status" value="3"/>
</dbReference>
<dbReference type="CDD" id="cd12230">
    <property type="entry name" value="RRM1_U2AF65"/>
    <property type="match status" value="1"/>
</dbReference>
<comment type="similarity">
    <text evidence="2 10">Belongs to the splicing factor SR family.</text>
</comment>
<reference evidence="13 14" key="1">
    <citation type="submission" date="2021-07" db="EMBL/GenBank/DDBJ databases">
        <authorList>
            <consortium name="Genoscope - CEA"/>
            <person name="William W."/>
        </authorList>
    </citation>
    <scope>NUCLEOTIDE SEQUENCE [LARGE SCALE GENOMIC DNA]</scope>
</reference>
<evidence type="ECO:0000313" key="14">
    <source>
        <dbReference type="Proteomes" id="UP000694005"/>
    </source>
</evidence>
<evidence type="ECO:0000259" key="12">
    <source>
        <dbReference type="PROSITE" id="PS50102"/>
    </source>
</evidence>
<feature type="compositionally biased region" description="Basic and acidic residues" evidence="11">
    <location>
        <begin position="33"/>
        <end position="79"/>
    </location>
</feature>
<dbReference type="PANTHER" id="PTHR23139">
    <property type="entry name" value="RNA-BINDING PROTEIN"/>
    <property type="match status" value="1"/>
</dbReference>
<dbReference type="InterPro" id="IPR012677">
    <property type="entry name" value="Nucleotide-bd_a/b_plait_sf"/>
</dbReference>
<evidence type="ECO:0000256" key="3">
    <source>
        <dbReference type="ARBA" id="ARBA00022664"/>
    </source>
</evidence>
<evidence type="ECO:0000256" key="2">
    <source>
        <dbReference type="ARBA" id="ARBA00010269"/>
    </source>
</evidence>
<dbReference type="GO" id="GO:0008380">
    <property type="term" value="P:RNA splicing"/>
    <property type="evidence" value="ECO:0007669"/>
    <property type="project" value="UniProtKB-KW"/>
</dbReference>
<name>A0A8D9M571_BRACM</name>
<keyword evidence="4" id="KW-0747">Spliceosome</keyword>
<dbReference type="InterPro" id="IPR006529">
    <property type="entry name" value="U2AF_lg"/>
</dbReference>
<keyword evidence="5" id="KW-0677">Repeat</keyword>
<feature type="compositionally biased region" description="Basic and acidic residues" evidence="11">
    <location>
        <begin position="86"/>
        <end position="123"/>
    </location>
</feature>
<dbReference type="Gramene" id="A08p24740.2_BraZ1">
    <property type="protein sequence ID" value="A08p24740.2_BraZ1.CDS"/>
    <property type="gene ID" value="A08g24740.2_BraZ1"/>
</dbReference>
<dbReference type="CDD" id="cd12231">
    <property type="entry name" value="RRM2_U2AF65"/>
    <property type="match status" value="1"/>
</dbReference>
<dbReference type="FunFam" id="3.30.70.330:FF:000111">
    <property type="entry name" value="U2 snRNP auxiliary factor large subunit"/>
    <property type="match status" value="1"/>
</dbReference>
<dbReference type="PROSITE" id="PS50102">
    <property type="entry name" value="RRM"/>
    <property type="match status" value="2"/>
</dbReference>
<dbReference type="InterPro" id="IPR000504">
    <property type="entry name" value="RRM_dom"/>
</dbReference>